<dbReference type="Pfam" id="PF00501">
    <property type="entry name" value="AMP-binding"/>
    <property type="match status" value="1"/>
</dbReference>
<dbReference type="EC" id="6.2.1.25" evidence="4"/>
<name>A0A2P2BWH1_9ZZZZ</name>
<dbReference type="SUPFAM" id="SSF56801">
    <property type="entry name" value="Acetyl-CoA synthetase-like"/>
    <property type="match status" value="1"/>
</dbReference>
<reference evidence="4" key="1">
    <citation type="submission" date="2015-08" db="EMBL/GenBank/DDBJ databases">
        <authorList>
            <person name="Babu N.S."/>
            <person name="Beckwith C.J."/>
            <person name="Beseler K.G."/>
            <person name="Brison A."/>
            <person name="Carone J.V."/>
            <person name="Caskin T.P."/>
            <person name="Diamond M."/>
            <person name="Durham M.E."/>
            <person name="Foxe J.M."/>
            <person name="Go M."/>
            <person name="Henderson B.A."/>
            <person name="Jones I.B."/>
            <person name="McGettigan J.A."/>
            <person name="Micheletti S.J."/>
            <person name="Nasrallah M.E."/>
            <person name="Ortiz D."/>
            <person name="Piller C.R."/>
            <person name="Privatt S.R."/>
            <person name="Schneider S.L."/>
            <person name="Sharp S."/>
            <person name="Smith T.C."/>
            <person name="Stanton J.D."/>
            <person name="Ullery H.E."/>
            <person name="Wilson R.J."/>
            <person name="Serrano M.G."/>
            <person name="Buck G."/>
            <person name="Lee V."/>
            <person name="Wang Y."/>
            <person name="Carvalho R."/>
            <person name="Voegtly L."/>
            <person name="Shi R."/>
            <person name="Duckworth R."/>
            <person name="Johnson A."/>
            <person name="Loviza R."/>
            <person name="Walstead R."/>
            <person name="Shah Z."/>
            <person name="Kiflezghi M."/>
            <person name="Wade K."/>
            <person name="Ball S.L."/>
            <person name="Bradley K.W."/>
            <person name="Asai D.J."/>
            <person name="Bowman C.A."/>
            <person name="Russell D.A."/>
            <person name="Pope W.H."/>
            <person name="Jacobs-Sera D."/>
            <person name="Hendrix R.W."/>
            <person name="Hatfull G.F."/>
        </authorList>
    </citation>
    <scope>NUCLEOTIDE SEQUENCE</scope>
</reference>
<evidence type="ECO:0000256" key="1">
    <source>
        <dbReference type="ARBA" id="ARBA00022598"/>
    </source>
</evidence>
<proteinExistence type="predicted"/>
<dbReference type="Gene3D" id="3.40.50.980">
    <property type="match status" value="1"/>
</dbReference>
<dbReference type="GO" id="GO:0005524">
    <property type="term" value="F:ATP binding"/>
    <property type="evidence" value="ECO:0007669"/>
    <property type="project" value="InterPro"/>
</dbReference>
<organism evidence="4">
    <name type="scientific">metagenome</name>
    <dbReference type="NCBI Taxonomy" id="256318"/>
    <lineage>
        <taxon>unclassified sequences</taxon>
        <taxon>metagenomes</taxon>
    </lineage>
</organism>
<evidence type="ECO:0000313" key="4">
    <source>
        <dbReference type="EMBL" id="CUR54080.1"/>
    </source>
</evidence>
<evidence type="ECO:0000259" key="2">
    <source>
        <dbReference type="Pfam" id="PF00501"/>
    </source>
</evidence>
<keyword evidence="1 4" id="KW-0436">Ligase</keyword>
<dbReference type="GO" id="GO:0044550">
    <property type="term" value="P:secondary metabolite biosynthetic process"/>
    <property type="evidence" value="ECO:0007669"/>
    <property type="project" value="TreeGrafter"/>
</dbReference>
<dbReference type="InterPro" id="IPR011957">
    <property type="entry name" value="Benz_CoA_lig"/>
</dbReference>
<feature type="domain" description="AMP-binding enzyme C-terminal" evidence="3">
    <location>
        <begin position="436"/>
        <end position="509"/>
    </location>
</feature>
<dbReference type="Gene3D" id="3.30.300.30">
    <property type="match status" value="1"/>
</dbReference>
<dbReference type="GO" id="GO:0018858">
    <property type="term" value="F:benzoate-CoA ligase activity"/>
    <property type="evidence" value="ECO:0007669"/>
    <property type="project" value="UniProtKB-EC"/>
</dbReference>
<sequence length="531" mass="56352">MATSTGPVLFNAADYLVSRHRRTGAGQRTAVIASETLTYAELDERVAIVAAGLRRLGGHRDDRVLLVMSDEIPMLTAILGAFRAGLVAVPVSTMLTGGELGAIMADSGARIVLATAEFAGPVSEALSVAAEVEVAVLAGDGALDLPAGVVGHTWDELMSLGRHADDALLESAPTVDDSWALWLYTSGTTGIPKAAMHRHANIRHVCETYGAQVLGITPDDITFSVAKMFFAYGIGNTVFFPFAVGAATVLEPRRPTPDIVAEQVARHRPTLFFAVPTFYAALNASDLPDDTFSSVRLAASAGEPLPAPLQSRFTDRFGVDILDGIGSTEALHIFLSNRPGEIRPGTTGVPVPGYDIELRDALGQPVPDGEPGALHVRGASIALGYWHRTEASRQVFQGEWLSTGDTYLRDAAGCFVCLGRNSDMLKAGGIWVSPAEVESRLLEHPSVRQAAVVGLPDADGIDKPVAVVVAEPGVLEAELVEWCRAGLAHFKAPRRVIFVSDLPKTATGKLQRFKVRHLVAEQGAEETSCPT</sequence>
<dbReference type="InterPro" id="IPR000873">
    <property type="entry name" value="AMP-dep_synth/lig_dom"/>
</dbReference>
<protein>
    <submittedName>
        <fullName evidence="4">Benzoate-CoA ligase</fullName>
        <ecNumber evidence="4">6.2.1.25</ecNumber>
    </submittedName>
</protein>
<dbReference type="InterPro" id="IPR025110">
    <property type="entry name" value="AMP-bd_C"/>
</dbReference>
<dbReference type="Gene3D" id="2.30.38.10">
    <property type="entry name" value="Luciferase, Domain 3"/>
    <property type="match status" value="1"/>
</dbReference>
<dbReference type="EMBL" id="CZKA01000004">
    <property type="protein sequence ID" value="CUR54080.1"/>
    <property type="molecule type" value="Genomic_DNA"/>
</dbReference>
<dbReference type="NCBIfam" id="TIGR02262">
    <property type="entry name" value="benz_CoA_lig"/>
    <property type="match status" value="1"/>
</dbReference>
<accession>A0A2P2BWH1</accession>
<dbReference type="InterPro" id="IPR045851">
    <property type="entry name" value="AMP-bd_C_sf"/>
</dbReference>
<dbReference type="PANTHER" id="PTHR43352">
    <property type="entry name" value="ACETYL-COA SYNTHETASE"/>
    <property type="match status" value="1"/>
</dbReference>
<gene>
    <name evidence="4" type="primary">badA</name>
    <name evidence="4" type="ORF">NOCA2120113</name>
</gene>
<feature type="domain" description="AMP-dependent synthetase/ligase" evidence="2">
    <location>
        <begin position="24"/>
        <end position="386"/>
    </location>
</feature>
<dbReference type="Pfam" id="PF13193">
    <property type="entry name" value="AMP-binding_C"/>
    <property type="match status" value="1"/>
</dbReference>
<evidence type="ECO:0000259" key="3">
    <source>
        <dbReference type="Pfam" id="PF13193"/>
    </source>
</evidence>
<dbReference type="Gene3D" id="3.40.50.12820">
    <property type="match status" value="1"/>
</dbReference>
<dbReference type="AlphaFoldDB" id="A0A2P2BWH1"/>
<dbReference type="PANTHER" id="PTHR43352:SF1">
    <property type="entry name" value="ANTHRANILATE--COA LIGASE"/>
    <property type="match status" value="1"/>
</dbReference>